<dbReference type="GO" id="GO:0030313">
    <property type="term" value="C:cell envelope"/>
    <property type="evidence" value="ECO:0007669"/>
    <property type="project" value="UniProtKB-SubCell"/>
</dbReference>
<accession>A0A290Q7G9</accession>
<dbReference type="Gene3D" id="2.70.98.70">
    <property type="match status" value="1"/>
</dbReference>
<evidence type="ECO:0000256" key="2">
    <source>
        <dbReference type="SAM" id="SignalP"/>
    </source>
</evidence>
<dbReference type="EMBL" id="CP023344">
    <property type="protein sequence ID" value="ATC64599.1"/>
    <property type="molecule type" value="Genomic_DNA"/>
</dbReference>
<dbReference type="GO" id="GO:0016829">
    <property type="term" value="F:lyase activity"/>
    <property type="evidence" value="ECO:0007669"/>
    <property type="project" value="InterPro"/>
</dbReference>
<feature type="signal peptide" evidence="2">
    <location>
        <begin position="1"/>
        <end position="29"/>
    </location>
</feature>
<evidence type="ECO:0000259" key="3">
    <source>
        <dbReference type="Pfam" id="PF07940"/>
    </source>
</evidence>
<dbReference type="AlphaFoldDB" id="A0A290Q7G9"/>
<name>A0A290Q7G9_9BACT</name>
<reference evidence="4 5" key="1">
    <citation type="submission" date="2017-09" db="EMBL/GenBank/DDBJ databases">
        <title>Complete genome sequence of Verrucomicrobial strain HZ-65, isolated from freshwater.</title>
        <authorList>
            <person name="Choi A."/>
        </authorList>
    </citation>
    <scope>NUCLEOTIDE SEQUENCE [LARGE SCALE GENOMIC DNA]</scope>
    <source>
        <strain evidence="4 5">HZ-65</strain>
    </source>
</reference>
<dbReference type="Gene3D" id="1.50.10.100">
    <property type="entry name" value="Chondroitin AC/alginate lyase"/>
    <property type="match status" value="1"/>
</dbReference>
<evidence type="ECO:0000313" key="5">
    <source>
        <dbReference type="Proteomes" id="UP000217265"/>
    </source>
</evidence>
<dbReference type="InterPro" id="IPR006311">
    <property type="entry name" value="TAT_signal"/>
</dbReference>
<keyword evidence="5" id="KW-1185">Reference proteome</keyword>
<feature type="domain" description="Heparinase II/III-like C-terminal" evidence="3">
    <location>
        <begin position="440"/>
        <end position="597"/>
    </location>
</feature>
<dbReference type="SUPFAM" id="SSF48230">
    <property type="entry name" value="Chondroitin AC/alginate lyase"/>
    <property type="match status" value="1"/>
</dbReference>
<comment type="subcellular location">
    <subcellularLocation>
        <location evidence="1">Cell envelope</location>
    </subcellularLocation>
</comment>
<evidence type="ECO:0000313" key="4">
    <source>
        <dbReference type="EMBL" id="ATC64599.1"/>
    </source>
</evidence>
<dbReference type="Pfam" id="PF07940">
    <property type="entry name" value="Hepar_II_III_C"/>
    <property type="match status" value="1"/>
</dbReference>
<organism evidence="4 5">
    <name type="scientific">Nibricoccus aquaticus</name>
    <dbReference type="NCBI Taxonomy" id="2576891"/>
    <lineage>
        <taxon>Bacteria</taxon>
        <taxon>Pseudomonadati</taxon>
        <taxon>Verrucomicrobiota</taxon>
        <taxon>Opitutia</taxon>
        <taxon>Opitutales</taxon>
        <taxon>Opitutaceae</taxon>
        <taxon>Nibricoccus</taxon>
    </lineage>
</organism>
<evidence type="ECO:0000256" key="1">
    <source>
        <dbReference type="ARBA" id="ARBA00004196"/>
    </source>
</evidence>
<feature type="chain" id="PRO_5013352954" description="Heparinase II/III-like C-terminal domain-containing protein" evidence="2">
    <location>
        <begin position="30"/>
        <end position="695"/>
    </location>
</feature>
<dbReference type="OrthoDB" id="176436at2"/>
<keyword evidence="2" id="KW-0732">Signal</keyword>
<dbReference type="PROSITE" id="PS51318">
    <property type="entry name" value="TAT"/>
    <property type="match status" value="1"/>
</dbReference>
<dbReference type="InterPro" id="IPR012480">
    <property type="entry name" value="Hepar_II_III_C"/>
</dbReference>
<dbReference type="KEGG" id="vbh:CMV30_11890"/>
<sequence length="695" mass="76737">MNQSRRHFLRSSSLLATSLPLMSFTAAKAGAVEKSSTEKDALPKGLLFAPEEKSRILANFKSERFAAVAKDVFEPDFQAETAFLERELRVTNHALHLARARRTMETAALAFTLTGDERQLALSKLALRRLCDFPKWDYFLDGGKAVVGIQRAADSNLSTALTLDWLGDALSAEERERAEHDIGTKGAPACYLSLYGMKHPDRVRGWAFDPEDEYPHKYDMSRWPIILNSTNLKAIPTAGLGVAACVLRGKHPQAERWLEMARNSARSFALMFNSDGSYDEGVGYASYAASHIAVFTEVLWRTQGIDDRSIINYPGVVEMMLAMSMPTAGAPTKPAGERNIVVPHETIQPAYDIVNFGDSGVGLDVLIAPWVARTNKDKLSQHVATNIGFYKSHLGAIWYDRSLPAEAPPSELMDVRMNNDWVVSRSGWGTSDGVVALRSGGPANHEHADRNSVIFKAHGERLFHDPFRAAYSPDVQRWKLRQTSAHTALLIDGVGHQYHDGREGVNSSWAWARVQSYHTGKDWMSVTSDATEAYALIDESVLLVERTLIYLKPDILLMLDRVKLKERPRPVQVRFQVYNDDGQGAAATSWREFTITRPHAVLTGSTHALENVVTRIGRLDLPESDGVFPFIEATSPAATGHVVLTASVAAPAGEKCTALNVIREGDAWRVTGEHRGQKVTVFIIVADGKPPVITV</sequence>
<proteinExistence type="predicted"/>
<dbReference type="InterPro" id="IPR008929">
    <property type="entry name" value="Chondroitin_lyas"/>
</dbReference>
<gene>
    <name evidence="4" type="ORF">CMV30_11890</name>
</gene>
<dbReference type="Proteomes" id="UP000217265">
    <property type="component" value="Chromosome"/>
</dbReference>
<protein>
    <recommendedName>
        <fullName evidence="3">Heparinase II/III-like C-terminal domain-containing protein</fullName>
    </recommendedName>
</protein>
<dbReference type="RefSeq" id="WP_096056230.1">
    <property type="nucleotide sequence ID" value="NZ_CP023344.1"/>
</dbReference>